<dbReference type="AlphaFoldDB" id="A0A059FGD4"/>
<dbReference type="Pfam" id="PF04800">
    <property type="entry name" value="NDUS4"/>
    <property type="match status" value="1"/>
</dbReference>
<dbReference type="OrthoDB" id="9799572at2"/>
<evidence type="ECO:0000256" key="6">
    <source>
        <dbReference type="ARBA" id="ARBA00023136"/>
    </source>
</evidence>
<evidence type="ECO:0000256" key="1">
    <source>
        <dbReference type="ARBA" id="ARBA00004370"/>
    </source>
</evidence>
<dbReference type="PANTHER" id="PTHR12219">
    <property type="entry name" value="NADH-UBIQUINONE OXIDOREDUCTASE"/>
    <property type="match status" value="1"/>
</dbReference>
<keyword evidence="5" id="KW-0249">Electron transport</keyword>
<evidence type="ECO:0000256" key="4">
    <source>
        <dbReference type="ARBA" id="ARBA00022946"/>
    </source>
</evidence>
<proteinExistence type="predicted"/>
<evidence type="ECO:0000256" key="3">
    <source>
        <dbReference type="ARBA" id="ARBA00022660"/>
    </source>
</evidence>
<name>A0A059FGD4_9PROT</name>
<comment type="subcellular location">
    <subcellularLocation>
        <location evidence="1">Membrane</location>
    </subcellularLocation>
</comment>
<dbReference type="GO" id="GO:0016020">
    <property type="term" value="C:membrane"/>
    <property type="evidence" value="ECO:0007669"/>
    <property type="project" value="UniProtKB-SubCell"/>
</dbReference>
<keyword evidence="2" id="KW-0813">Transport</keyword>
<dbReference type="PATRIC" id="fig|1280952.3.peg.1126"/>
<keyword evidence="8" id="KW-1185">Reference proteome</keyword>
<dbReference type="Proteomes" id="UP000024816">
    <property type="component" value="Unassembled WGS sequence"/>
</dbReference>
<keyword evidence="4" id="KW-0809">Transit peptide</keyword>
<gene>
    <name evidence="7" type="ORF">HJA_05667</name>
</gene>
<keyword evidence="3" id="KW-0679">Respiratory chain</keyword>
<organism evidence="7 8">
    <name type="scientific">Hyphomonas jannaschiana VP2</name>
    <dbReference type="NCBI Taxonomy" id="1280952"/>
    <lineage>
        <taxon>Bacteria</taxon>
        <taxon>Pseudomonadati</taxon>
        <taxon>Pseudomonadota</taxon>
        <taxon>Alphaproteobacteria</taxon>
        <taxon>Hyphomonadales</taxon>
        <taxon>Hyphomonadaceae</taxon>
        <taxon>Hyphomonas</taxon>
    </lineage>
</organism>
<dbReference type="eggNOG" id="ENOG5032RJS">
    <property type="taxonomic scope" value="Bacteria"/>
</dbReference>
<dbReference type="InterPro" id="IPR038532">
    <property type="entry name" value="NDUFS4-like_sf"/>
</dbReference>
<dbReference type="RefSeq" id="WP_035579367.1">
    <property type="nucleotide sequence ID" value="NZ_ARYJ01000003.1"/>
</dbReference>
<evidence type="ECO:0000313" key="7">
    <source>
        <dbReference type="EMBL" id="KCZ89715.1"/>
    </source>
</evidence>
<evidence type="ECO:0000256" key="5">
    <source>
        <dbReference type="ARBA" id="ARBA00022982"/>
    </source>
</evidence>
<evidence type="ECO:0000313" key="8">
    <source>
        <dbReference type="Proteomes" id="UP000024816"/>
    </source>
</evidence>
<sequence length="102" mass="11842">MQARIYKPSKSAMTSGRGKTKAWVLEFVKENVHRTADPLMGWTSIDDTSGQVRIEFDTQEQAVEFAKREGITFRVEPTHERKRLVKSYSANFDANRKQPWTH</sequence>
<accession>A0A059FGD4</accession>
<dbReference type="Gene3D" id="3.30.160.190">
    <property type="entry name" value="atu1810 like domain"/>
    <property type="match status" value="1"/>
</dbReference>
<dbReference type="InterPro" id="IPR006885">
    <property type="entry name" value="NADH_UbQ_FeS_4_mit-like"/>
</dbReference>
<reference evidence="7 8" key="1">
    <citation type="journal article" date="2014" name="Antonie Van Leeuwenhoek">
        <title>Hyphomonas beringensis sp. nov. and Hyphomonas chukchiensis sp. nov., isolated from surface seawater of the Bering Sea and Chukchi Sea.</title>
        <authorList>
            <person name="Li C."/>
            <person name="Lai Q."/>
            <person name="Li G."/>
            <person name="Dong C."/>
            <person name="Wang J."/>
            <person name="Liao Y."/>
            <person name="Shao Z."/>
        </authorList>
    </citation>
    <scope>NUCLEOTIDE SEQUENCE [LARGE SCALE GENOMIC DNA]</scope>
    <source>
        <strain evidence="7 8">VP2</strain>
    </source>
</reference>
<evidence type="ECO:0000256" key="2">
    <source>
        <dbReference type="ARBA" id="ARBA00022448"/>
    </source>
</evidence>
<comment type="caution">
    <text evidence="7">The sequence shown here is derived from an EMBL/GenBank/DDBJ whole genome shotgun (WGS) entry which is preliminary data.</text>
</comment>
<dbReference type="EMBL" id="ARYJ01000003">
    <property type="protein sequence ID" value="KCZ89715.1"/>
    <property type="molecule type" value="Genomic_DNA"/>
</dbReference>
<keyword evidence="6" id="KW-0472">Membrane</keyword>
<protein>
    <submittedName>
        <fullName evidence="7">Putative NADH-quinone oxidoreductase</fullName>
    </submittedName>
</protein>
<dbReference type="PANTHER" id="PTHR12219:SF8">
    <property type="entry name" value="NADH DEHYDROGENASE [UBIQUINONE] IRON-SULFUR PROTEIN 4, MITOCHONDRIAL"/>
    <property type="match status" value="1"/>
</dbReference>
<dbReference type="STRING" id="1280952.HJA_05667"/>
<dbReference type="GO" id="GO:0022900">
    <property type="term" value="P:electron transport chain"/>
    <property type="evidence" value="ECO:0007669"/>
    <property type="project" value="InterPro"/>
</dbReference>